<evidence type="ECO:0000313" key="2">
    <source>
        <dbReference type="EMBL" id="MBC2777091.1"/>
    </source>
</evidence>
<name>A0A842HXM7_9SPHN</name>
<protein>
    <submittedName>
        <fullName evidence="2">Nuclear transport factor 2 family protein</fullName>
    </submittedName>
</protein>
<evidence type="ECO:0000313" key="3">
    <source>
        <dbReference type="Proteomes" id="UP000564378"/>
    </source>
</evidence>
<feature type="domain" description="SnoaL-like" evidence="1">
    <location>
        <begin position="23"/>
        <end position="166"/>
    </location>
</feature>
<sequence length="237" mass="27871">MSDDRAIEELRAEMQALRKDVTRLKDIHDVRTLHFKYGYYIDMMLYDEAVDLFADDGIVYFLNGIYRGRESVSRVYQQWFRDMFIGDRTHNGPIYGFLLDHFISQDIVDISEDGKTARGRFRCIMQAGSHDTKEKPVRPMPDQCWEGGIHENVYVKEGGVWKIKELNYNMLWQADYDKGWAHDSVHLPPIEKTYPEDPFGPDELFDYTPTFWPHTRVVPFHYPHPVTGEPWTGNEGK</sequence>
<dbReference type="InterPro" id="IPR037401">
    <property type="entry name" value="SnoaL-like"/>
</dbReference>
<comment type="caution">
    <text evidence="2">The sequence shown here is derived from an EMBL/GenBank/DDBJ whole genome shotgun (WGS) entry which is preliminary data.</text>
</comment>
<reference evidence="2 3" key="1">
    <citation type="submission" date="2020-08" db="EMBL/GenBank/DDBJ databases">
        <title>Draft genome sequence of Parasphingopyxis sp. GrpM-11.</title>
        <authorList>
            <person name="Oh J."/>
            <person name="Roh D.-H."/>
        </authorList>
    </citation>
    <scope>NUCLEOTIDE SEQUENCE [LARGE SCALE GENOMIC DNA]</scope>
    <source>
        <strain evidence="2 3">GrpM-11</strain>
    </source>
</reference>
<dbReference type="RefSeq" id="WP_185800322.1">
    <property type="nucleotide sequence ID" value="NZ_JACJVJ010000001.1"/>
</dbReference>
<evidence type="ECO:0000259" key="1">
    <source>
        <dbReference type="Pfam" id="PF13577"/>
    </source>
</evidence>
<dbReference type="Proteomes" id="UP000564378">
    <property type="component" value="Unassembled WGS sequence"/>
</dbReference>
<dbReference type="AlphaFoldDB" id="A0A842HXM7"/>
<organism evidence="2 3">
    <name type="scientific">Parasphingopyxis marina</name>
    <dbReference type="NCBI Taxonomy" id="2761622"/>
    <lineage>
        <taxon>Bacteria</taxon>
        <taxon>Pseudomonadati</taxon>
        <taxon>Pseudomonadota</taxon>
        <taxon>Alphaproteobacteria</taxon>
        <taxon>Sphingomonadales</taxon>
        <taxon>Sphingomonadaceae</taxon>
        <taxon>Parasphingopyxis</taxon>
    </lineage>
</organism>
<dbReference type="Pfam" id="PF13577">
    <property type="entry name" value="SnoaL_4"/>
    <property type="match status" value="1"/>
</dbReference>
<dbReference type="EMBL" id="JACJVJ010000001">
    <property type="protein sequence ID" value="MBC2777091.1"/>
    <property type="molecule type" value="Genomic_DNA"/>
</dbReference>
<dbReference type="InterPro" id="IPR032710">
    <property type="entry name" value="NTF2-like_dom_sf"/>
</dbReference>
<dbReference type="Gene3D" id="3.10.450.50">
    <property type="match status" value="1"/>
</dbReference>
<keyword evidence="3" id="KW-1185">Reference proteome</keyword>
<dbReference type="SUPFAM" id="SSF54427">
    <property type="entry name" value="NTF2-like"/>
    <property type="match status" value="1"/>
</dbReference>
<accession>A0A842HXM7</accession>
<gene>
    <name evidence="2" type="ORF">H6P80_05585</name>
</gene>
<proteinExistence type="predicted"/>